<dbReference type="PATRIC" id="fig|1618367.3.peg.326"/>
<gene>
    <name evidence="3" type="ORF">UY11_C0012G0011</name>
</gene>
<evidence type="ECO:0000313" key="4">
    <source>
        <dbReference type="Proteomes" id="UP000034265"/>
    </source>
</evidence>
<dbReference type="Pfam" id="PF13173">
    <property type="entry name" value="AAA_14"/>
    <property type="match status" value="1"/>
</dbReference>
<evidence type="ECO:0000313" key="3">
    <source>
        <dbReference type="EMBL" id="KKU83876.1"/>
    </source>
</evidence>
<dbReference type="InterPro" id="IPR041682">
    <property type="entry name" value="AAA_14"/>
</dbReference>
<evidence type="ECO:0000259" key="1">
    <source>
        <dbReference type="Pfam" id="PF13173"/>
    </source>
</evidence>
<proteinExistence type="predicted"/>
<dbReference type="AlphaFoldDB" id="A0A0G1TPX5"/>
<dbReference type="InterPro" id="IPR025420">
    <property type="entry name" value="DUF4143"/>
</dbReference>
<evidence type="ECO:0000259" key="2">
    <source>
        <dbReference type="Pfam" id="PF13635"/>
    </source>
</evidence>
<dbReference type="SUPFAM" id="SSF52540">
    <property type="entry name" value="P-loop containing nucleoside triphosphate hydrolases"/>
    <property type="match status" value="1"/>
</dbReference>
<dbReference type="Pfam" id="PF13635">
    <property type="entry name" value="DUF4143"/>
    <property type="match status" value="1"/>
</dbReference>
<comment type="caution">
    <text evidence="3">The sequence shown here is derived from an EMBL/GenBank/DDBJ whole genome shotgun (WGS) entry which is preliminary data.</text>
</comment>
<dbReference type="InterPro" id="IPR027417">
    <property type="entry name" value="P-loop_NTPase"/>
</dbReference>
<accession>A0A0G1TPX5</accession>
<feature type="domain" description="DUF4143" evidence="2">
    <location>
        <begin position="167"/>
        <end position="323"/>
    </location>
</feature>
<reference evidence="3 4" key="1">
    <citation type="journal article" date="2015" name="Nature">
        <title>rRNA introns, odd ribosomes, and small enigmatic genomes across a large radiation of phyla.</title>
        <authorList>
            <person name="Brown C.T."/>
            <person name="Hug L.A."/>
            <person name="Thomas B.C."/>
            <person name="Sharon I."/>
            <person name="Castelle C.J."/>
            <person name="Singh A."/>
            <person name="Wilkins M.J."/>
            <person name="Williams K.H."/>
            <person name="Banfield J.F."/>
        </authorList>
    </citation>
    <scope>NUCLEOTIDE SEQUENCE [LARGE SCALE GENOMIC DNA]</scope>
</reference>
<dbReference type="PANTHER" id="PTHR43566">
    <property type="entry name" value="CONSERVED PROTEIN"/>
    <property type="match status" value="1"/>
</dbReference>
<organism evidence="3 4">
    <name type="scientific">Candidatus Amesbacteria bacterium GW2011_GWC2_47_8</name>
    <dbReference type="NCBI Taxonomy" id="1618367"/>
    <lineage>
        <taxon>Bacteria</taxon>
        <taxon>Candidatus Amesiibacteriota</taxon>
    </lineage>
</organism>
<sequence length="385" mass="44414">MYTRLLNPVPDHSYFLFGPRGTGKTTWIRSHYPESIYIDLLRTDIYTQLLANPETLESYIPQDFNDFIIIDEIQRIPELLNEVHRLIESPKHYKFILTGSSARKLRRQGVNLLAGRAYTYNIYPLTINELGKDFDLKKVLRFGTLPAIYSKNDPHEYLQSYLSTYLEQEINQEGMTRNLSAFYRFLQIASYSQGSPVNTSSIAREVGIHSKVVDNYFTILIDLLMGSFLPAFTRRAKRRLVSKPKFYLFDSGIYNTARPKGYLDKNSEIDGISLETLFLNHLMAINEYSRLEYTFSYFRTASGLEVDFIAYGPRGFHAFEIKLTKNIYSKHLKGLLAFSRDYPEAKLHLLYTGNIELYFGNITVSPIQNALSNLAKILTQDTVAT</sequence>
<protein>
    <recommendedName>
        <fullName evidence="5">ATPase</fullName>
    </recommendedName>
</protein>
<dbReference type="Proteomes" id="UP000034265">
    <property type="component" value="Unassembled WGS sequence"/>
</dbReference>
<dbReference type="PANTHER" id="PTHR43566:SF2">
    <property type="entry name" value="DUF4143 DOMAIN-CONTAINING PROTEIN"/>
    <property type="match status" value="1"/>
</dbReference>
<dbReference type="EMBL" id="LCOT01000012">
    <property type="protein sequence ID" value="KKU83876.1"/>
    <property type="molecule type" value="Genomic_DNA"/>
</dbReference>
<evidence type="ECO:0008006" key="5">
    <source>
        <dbReference type="Google" id="ProtNLM"/>
    </source>
</evidence>
<name>A0A0G1TPX5_9BACT</name>
<feature type="domain" description="AAA" evidence="1">
    <location>
        <begin position="14"/>
        <end position="130"/>
    </location>
</feature>